<feature type="transmembrane region" description="Helical" evidence="15">
    <location>
        <begin position="430"/>
        <end position="451"/>
    </location>
</feature>
<evidence type="ECO:0000256" key="5">
    <source>
        <dbReference type="ARBA" id="ARBA00022553"/>
    </source>
</evidence>
<dbReference type="EMBL" id="FUWP01000013">
    <property type="protein sequence ID" value="SKA42857.1"/>
    <property type="molecule type" value="Genomic_DNA"/>
</dbReference>
<keyword evidence="5" id="KW-0597">Phosphoprotein</keyword>
<proteinExistence type="inferred from homology"/>
<dbReference type="GO" id="GO:0005524">
    <property type="term" value="F:ATP binding"/>
    <property type="evidence" value="ECO:0007669"/>
    <property type="project" value="UniProtKB-UniRule"/>
</dbReference>
<evidence type="ECO:0000256" key="15">
    <source>
        <dbReference type="RuleBase" id="RU362081"/>
    </source>
</evidence>
<dbReference type="GO" id="GO:0005507">
    <property type="term" value="F:copper ion binding"/>
    <property type="evidence" value="ECO:0007669"/>
    <property type="project" value="TreeGrafter"/>
</dbReference>
<keyword evidence="8 15" id="KW-0547">Nucleotide-binding</keyword>
<feature type="transmembrane region" description="Helical" evidence="15">
    <location>
        <begin position="184"/>
        <end position="207"/>
    </location>
</feature>
<dbReference type="GO" id="GO:0016887">
    <property type="term" value="F:ATP hydrolysis activity"/>
    <property type="evidence" value="ECO:0007669"/>
    <property type="project" value="InterPro"/>
</dbReference>
<keyword evidence="17" id="KW-0378">Hydrolase</keyword>
<feature type="transmembrane region" description="Helical" evidence="15">
    <location>
        <begin position="281"/>
        <end position="299"/>
    </location>
</feature>
<dbReference type="InterPro" id="IPR018303">
    <property type="entry name" value="ATPase_P-typ_P_site"/>
</dbReference>
<comment type="similarity">
    <text evidence="2 15">Belongs to the cation transport ATPase (P-type) (TC 3.A.3) family. Type IB subfamily.</text>
</comment>
<keyword evidence="7 15" id="KW-0479">Metal-binding</keyword>
<dbReference type="InterPro" id="IPR021993">
    <property type="entry name" value="ATPase-cat-bd"/>
</dbReference>
<dbReference type="GO" id="GO:0055070">
    <property type="term" value="P:copper ion homeostasis"/>
    <property type="evidence" value="ECO:0007669"/>
    <property type="project" value="TreeGrafter"/>
</dbReference>
<dbReference type="InterPro" id="IPR023214">
    <property type="entry name" value="HAD_sf"/>
</dbReference>
<dbReference type="PANTHER" id="PTHR43520">
    <property type="entry name" value="ATP7, ISOFORM B"/>
    <property type="match status" value="1"/>
</dbReference>
<evidence type="ECO:0000259" key="16">
    <source>
        <dbReference type="PROSITE" id="PS50846"/>
    </source>
</evidence>
<dbReference type="Gene3D" id="3.40.1110.10">
    <property type="entry name" value="Calcium-transporting ATPase, cytoplasmic domain N"/>
    <property type="match status" value="1"/>
</dbReference>
<dbReference type="SUPFAM" id="SSF56784">
    <property type="entry name" value="HAD-like"/>
    <property type="match status" value="1"/>
</dbReference>
<comment type="subcellular location">
    <subcellularLocation>
        <location evidence="1">Cell membrane</location>
        <topology evidence="1">Multi-pass membrane protein</topology>
    </subcellularLocation>
</comment>
<dbReference type="InterPro" id="IPR036163">
    <property type="entry name" value="HMA_dom_sf"/>
</dbReference>
<keyword evidence="10" id="KW-0460">Magnesium</keyword>
<dbReference type="PRINTS" id="PR00119">
    <property type="entry name" value="CATATPASE"/>
</dbReference>
<dbReference type="PANTHER" id="PTHR43520:SF5">
    <property type="entry name" value="CATION-TRANSPORTING P-TYPE ATPASE-RELATED"/>
    <property type="match status" value="1"/>
</dbReference>
<evidence type="ECO:0000313" key="17">
    <source>
        <dbReference type="EMBL" id="SKA42857.1"/>
    </source>
</evidence>
<keyword evidence="6 15" id="KW-0812">Transmembrane</keyword>
<dbReference type="CDD" id="cd02079">
    <property type="entry name" value="P-type_ATPase_HM"/>
    <property type="match status" value="1"/>
</dbReference>
<dbReference type="InterPro" id="IPR036412">
    <property type="entry name" value="HAD-like_sf"/>
</dbReference>
<dbReference type="InterPro" id="IPR008250">
    <property type="entry name" value="ATPase_P-typ_transduc_dom_A_sf"/>
</dbReference>
<dbReference type="NCBIfam" id="TIGR01494">
    <property type="entry name" value="ATPase_P-type"/>
    <property type="match status" value="2"/>
</dbReference>
<evidence type="ECO:0000256" key="8">
    <source>
        <dbReference type="ARBA" id="ARBA00022741"/>
    </source>
</evidence>
<evidence type="ECO:0000256" key="7">
    <source>
        <dbReference type="ARBA" id="ARBA00022723"/>
    </source>
</evidence>
<dbReference type="Pfam" id="PF00403">
    <property type="entry name" value="HMA"/>
    <property type="match status" value="1"/>
</dbReference>
<evidence type="ECO:0000256" key="6">
    <source>
        <dbReference type="ARBA" id="ARBA00022692"/>
    </source>
</evidence>
<dbReference type="NCBIfam" id="TIGR01525">
    <property type="entry name" value="ATPase-IB_hvy"/>
    <property type="match status" value="1"/>
</dbReference>
<dbReference type="AlphaFoldDB" id="A0A1T4TR09"/>
<dbReference type="RefSeq" id="WP_235866951.1">
    <property type="nucleotide sequence ID" value="NZ_AP024854.1"/>
</dbReference>
<dbReference type="EC" id="3.6.3.54" evidence="17"/>
<evidence type="ECO:0000313" key="18">
    <source>
        <dbReference type="Proteomes" id="UP000191116"/>
    </source>
</evidence>
<dbReference type="Gene3D" id="3.40.50.1000">
    <property type="entry name" value="HAD superfamily/HAD-like"/>
    <property type="match status" value="1"/>
</dbReference>
<evidence type="ECO:0000256" key="9">
    <source>
        <dbReference type="ARBA" id="ARBA00022840"/>
    </source>
</evidence>
<dbReference type="NCBIfam" id="TIGR01511">
    <property type="entry name" value="ATPase-IB1_Cu"/>
    <property type="match status" value="1"/>
</dbReference>
<dbReference type="InterPro" id="IPR006121">
    <property type="entry name" value="HMA_dom"/>
</dbReference>
<keyword evidence="9 15" id="KW-0067">ATP-binding</keyword>
<dbReference type="InterPro" id="IPR001757">
    <property type="entry name" value="P_typ_ATPase"/>
</dbReference>
<feature type="transmembrane region" description="Helical" evidence="15">
    <location>
        <begin position="250"/>
        <end position="275"/>
    </location>
</feature>
<dbReference type="InterPro" id="IPR023298">
    <property type="entry name" value="ATPase_P-typ_TM_dom_sf"/>
</dbReference>
<feature type="domain" description="HMA" evidence="16">
    <location>
        <begin position="100"/>
        <end position="166"/>
    </location>
</feature>
<dbReference type="SUPFAM" id="SSF55008">
    <property type="entry name" value="HMA, heavy metal-associated domain"/>
    <property type="match status" value="1"/>
</dbReference>
<evidence type="ECO:0000256" key="13">
    <source>
        <dbReference type="ARBA" id="ARBA00023065"/>
    </source>
</evidence>
<dbReference type="SUPFAM" id="SSF81665">
    <property type="entry name" value="Calcium ATPase, transmembrane domain M"/>
    <property type="match status" value="1"/>
</dbReference>
<evidence type="ECO:0000256" key="3">
    <source>
        <dbReference type="ARBA" id="ARBA00022448"/>
    </source>
</evidence>
<dbReference type="CDD" id="cd00371">
    <property type="entry name" value="HMA"/>
    <property type="match status" value="1"/>
</dbReference>
<dbReference type="InterPro" id="IPR023299">
    <property type="entry name" value="ATPase_P-typ_cyto_dom_N"/>
</dbReference>
<dbReference type="PROSITE" id="PS00154">
    <property type="entry name" value="ATPASE_E1_E2"/>
    <property type="match status" value="1"/>
</dbReference>
<dbReference type="Pfam" id="PF00122">
    <property type="entry name" value="E1-E2_ATPase"/>
    <property type="match status" value="1"/>
</dbReference>
<evidence type="ECO:0000256" key="4">
    <source>
        <dbReference type="ARBA" id="ARBA00022475"/>
    </source>
</evidence>
<feature type="transmembrane region" description="Helical" evidence="15">
    <location>
        <begin position="761"/>
        <end position="780"/>
    </location>
</feature>
<dbReference type="GO" id="GO:0043682">
    <property type="term" value="F:P-type divalent copper transporter activity"/>
    <property type="evidence" value="ECO:0007669"/>
    <property type="project" value="TreeGrafter"/>
</dbReference>
<sequence>MMLTSITPPTIKGCYHCGEPIPEKCHFSVEILGEPRKLCCAGCEAIAKMIVDHKLTTYYEYRKHPAKKIELIPQNIQKLLLYDHQDIQADFVSENAQHHKEILLSIDGVSCAACVWLIEKQLYKQPGVITIEVNITTHRALLVWDASVVKLSHLLTILHQLGYKAAPFEINTQEQQYQQTMQHYLYKLGVAGIATMQVMMLAIALYFDVFEQSDNNFQHYLRWISLFVATPVLLYSALPFYHNAWRNIKILTLGMDVPVSIALLSAYSTSLYATITAQGEVYFESISMFVFFLLLGRYLEMRTRRHAAVMSANLLKLVPAMATLVSGEQVAAKTLKKSDIVTVLPGEYLPADGVIIQGSTTIDESMLTGESLAVKRTKNDTVFAGTLNGNGNITIQVSCNSKDTCISNIVRLQDHALYSKPQIALIADNIARYFIGVILLIALATWLHWHAYQPQDALWITVAVLVATCPCALSLATPTALTCSTAMLSRLGLLVRRGHVLETLCKVNHVIVDKTGTLTEGNIQLVTTKIFGQYSISEVLTYAAELERYANHPIAKCFMPYQLKTPLFDHVDNIIGDGLSGMINHQQWRIGKYDFVNNNQTPTDHLINIKYPSDYSIWLSCDNHIVAAFKIEDPLRKKSKQLINTWKQQGIKVTMLTGDNSIHAQRVAQQLDIDHFCANMTPINKLDFLQKIPATDISLMIGDGINDAPVLAGAHLSIALNSGTDIAKLSADVVLLGDNLLSIITARQLALRTRNIIRENLAWALGYNLIILPLAVTGLVTPYIAVIGMSVSSMIVVSNSLRLLK</sequence>
<dbReference type="Pfam" id="PF00702">
    <property type="entry name" value="Hydrolase"/>
    <property type="match status" value="1"/>
</dbReference>
<evidence type="ECO:0000256" key="2">
    <source>
        <dbReference type="ARBA" id="ARBA00006024"/>
    </source>
</evidence>
<keyword evidence="12 15" id="KW-1133">Transmembrane helix</keyword>
<evidence type="ECO:0000256" key="1">
    <source>
        <dbReference type="ARBA" id="ARBA00004651"/>
    </source>
</evidence>
<keyword evidence="3" id="KW-0813">Transport</keyword>
<gene>
    <name evidence="17" type="primary">copA_2</name>
    <name evidence="17" type="ORF">CZ814_02401</name>
</gene>
<feature type="transmembrane region" description="Helical" evidence="15">
    <location>
        <begin position="457"/>
        <end position="481"/>
    </location>
</feature>
<dbReference type="SUPFAM" id="SSF81653">
    <property type="entry name" value="Calcium ATPase, transduction domain A"/>
    <property type="match status" value="1"/>
</dbReference>
<dbReference type="Gene3D" id="2.70.150.10">
    <property type="entry name" value="Calcium-transporting ATPase, cytoplasmic transduction domain A"/>
    <property type="match status" value="1"/>
</dbReference>
<dbReference type="Gene3D" id="3.30.70.100">
    <property type="match status" value="1"/>
</dbReference>
<keyword evidence="14 15" id="KW-0472">Membrane</keyword>
<dbReference type="Proteomes" id="UP000191116">
    <property type="component" value="Unassembled WGS sequence"/>
</dbReference>
<evidence type="ECO:0000256" key="11">
    <source>
        <dbReference type="ARBA" id="ARBA00022967"/>
    </source>
</evidence>
<evidence type="ECO:0000256" key="12">
    <source>
        <dbReference type="ARBA" id="ARBA00022989"/>
    </source>
</evidence>
<feature type="transmembrane region" description="Helical" evidence="15">
    <location>
        <begin position="219"/>
        <end position="238"/>
    </location>
</feature>
<reference evidence="17 18" key="1">
    <citation type="submission" date="2017-02" db="EMBL/GenBank/DDBJ databases">
        <authorList>
            <person name="Peterson S.W."/>
        </authorList>
    </citation>
    <scope>NUCLEOTIDE SEQUENCE [LARGE SCALE GENOMIC DNA]</scope>
    <source>
        <strain evidence="17 18">CECT 9189</strain>
    </source>
</reference>
<dbReference type="GO" id="GO:0005886">
    <property type="term" value="C:plasma membrane"/>
    <property type="evidence" value="ECO:0007669"/>
    <property type="project" value="UniProtKB-SubCell"/>
</dbReference>
<protein>
    <submittedName>
        <fullName evidence="17">Putative copper-importing P-type ATPase A</fullName>
        <ecNumber evidence="17">3.6.3.54</ecNumber>
    </submittedName>
</protein>
<dbReference type="PROSITE" id="PS01229">
    <property type="entry name" value="COF_2"/>
    <property type="match status" value="1"/>
</dbReference>
<dbReference type="NCBIfam" id="TIGR01512">
    <property type="entry name" value="ATPase-IB2_Cd"/>
    <property type="match status" value="1"/>
</dbReference>
<dbReference type="FunFam" id="2.70.150.10:FF:000002">
    <property type="entry name" value="Copper-transporting ATPase 1, putative"/>
    <property type="match status" value="1"/>
</dbReference>
<evidence type="ECO:0000256" key="14">
    <source>
        <dbReference type="ARBA" id="ARBA00023136"/>
    </source>
</evidence>
<organism evidence="17 18">
    <name type="scientific">Photobacterium toruni</name>
    <dbReference type="NCBI Taxonomy" id="1935446"/>
    <lineage>
        <taxon>Bacteria</taxon>
        <taxon>Pseudomonadati</taxon>
        <taxon>Pseudomonadota</taxon>
        <taxon>Gammaproteobacteria</taxon>
        <taxon>Vibrionales</taxon>
        <taxon>Vibrionaceae</taxon>
        <taxon>Photobacterium</taxon>
    </lineage>
</organism>
<name>A0A1T4TR09_9GAMM</name>
<dbReference type="Pfam" id="PF12156">
    <property type="entry name" value="ATPase-cat_bd"/>
    <property type="match status" value="1"/>
</dbReference>
<accession>A0A1T4TR09</accession>
<dbReference type="InterPro" id="IPR059000">
    <property type="entry name" value="ATPase_P-type_domA"/>
</dbReference>
<keyword evidence="13" id="KW-0406">Ion transport</keyword>
<dbReference type="PROSITE" id="PS50846">
    <property type="entry name" value="HMA_2"/>
    <property type="match status" value="1"/>
</dbReference>
<keyword evidence="11" id="KW-1278">Translocase</keyword>
<evidence type="ECO:0000256" key="10">
    <source>
        <dbReference type="ARBA" id="ARBA00022842"/>
    </source>
</evidence>
<keyword evidence="4 15" id="KW-1003">Cell membrane</keyword>
<dbReference type="InterPro" id="IPR027256">
    <property type="entry name" value="P-typ_ATPase_IB"/>
</dbReference>